<evidence type="ECO:0000313" key="1">
    <source>
        <dbReference type="EMBL" id="MFF3341096.1"/>
    </source>
</evidence>
<protein>
    <recommendedName>
        <fullName evidence="3">HEAT repeat domain-containing protein</fullName>
    </recommendedName>
</protein>
<dbReference type="InterPro" id="IPR011989">
    <property type="entry name" value="ARM-like"/>
</dbReference>
<sequence>MATFDAPHAQPEPQPQPLTRAWLKSHFDTLPFPARSAALARYGRALAPDDYAALHATLDAGNPGERHTALFLAVTRRDIDTVSQALADPLLRRRALSAAIRLPLHEQALTALALHDTSAVRHETFRVLRAGRRTALADSLIRHVHERHGGHEAARLLTACSARTAATWLPRLEPPAGVLSSLARTAPAAVAARLADDYAARTGQEQQRYVRGHRIVATTVAERDAEAGLLLLRRAPALVGERAAVALLRHPAAVLKILRAVPPEPGGRAPLLRFAPGPLPPSVRRAVLALPRQELAELVRFCRAAPVRKRGWWQGQVTPDALLRLLPPADRLRAVQERTGGAVGERTFLSDLAAVAALEPDDRAALLVPWMDRRMHSGRAMRRGAGGLPLALAEPALREQASDHRMHRRLFAWPALLACAELDGDPQEYARIAASCERAWHDRNDVRHLALAQLADAPPHLLMAVGERVLRDAVMTAVQSRDSTAATLAAAERWLRRTAESAAARGDTRRAAFAARLLCHVIDDPRRAGPREPLRLDARTARSVWSTVAAGQGAPPNTPPDTPPETLTTLAGLLASHLAELPALEDLMRRTAEQHDAPEVAARAAALWIRPPATRERRCAELVRLDPSFAAVPEVLRTLATRRTDLLDDVLEAAVRDGLRGRVRPRATPWAPRLRPADTGRWLPYQRGKWAAYLAAVASDERAPSRERADAAALVGSREELTALAANAPQPVTAAALGALGSVGALGTTGPVTAELLNTVLRHAGAGGVRGRAAMSAVRRLLDAVPDSEAVALPASLLRNPANPVGTRKEAGRALGALTGPAVVEAFLAAWDEPAQHRDVRAVIAPYLLRAIDRADIADRLSAGMREQAVREAVLGPRTPSVPRGHRTSYTAFLIGLLRDGDDDTVVATCRALPAHLGADGSTDAVRLLAELSVDPTRSRDVWQTAVQQLASMPPEASTPSVMASALRTLLLRARSGDPHIRAGALRRLDACATAIGNRQSVDGHQAVKAAIDALEEAGLFPQAVRLAQEAALRAVRRGDAAPAPWERLLELIGERPERLSPMGSLHFDADDRGIAAAALEAVRLLRGHGSGAAGRLALALVRTAGRTTDWKDPWPDELTALREHPDPDTSVEALLVDPGDAG</sequence>
<dbReference type="EMBL" id="JBIAPK010000006">
    <property type="protein sequence ID" value="MFF3341096.1"/>
    <property type="molecule type" value="Genomic_DNA"/>
</dbReference>
<evidence type="ECO:0008006" key="3">
    <source>
        <dbReference type="Google" id="ProtNLM"/>
    </source>
</evidence>
<dbReference type="Proteomes" id="UP001601976">
    <property type="component" value="Unassembled WGS sequence"/>
</dbReference>
<dbReference type="RefSeq" id="WP_387896369.1">
    <property type="nucleotide sequence ID" value="NZ_JBIAPK010000006.1"/>
</dbReference>
<dbReference type="SUPFAM" id="SSF48371">
    <property type="entry name" value="ARM repeat"/>
    <property type="match status" value="1"/>
</dbReference>
<evidence type="ECO:0000313" key="2">
    <source>
        <dbReference type="Proteomes" id="UP001601976"/>
    </source>
</evidence>
<dbReference type="Gene3D" id="1.25.10.10">
    <property type="entry name" value="Leucine-rich Repeat Variant"/>
    <property type="match status" value="1"/>
</dbReference>
<organism evidence="1 2">
    <name type="scientific">Streptomyces flavidovirens</name>
    <dbReference type="NCBI Taxonomy" id="67298"/>
    <lineage>
        <taxon>Bacteria</taxon>
        <taxon>Bacillati</taxon>
        <taxon>Actinomycetota</taxon>
        <taxon>Actinomycetes</taxon>
        <taxon>Kitasatosporales</taxon>
        <taxon>Streptomycetaceae</taxon>
        <taxon>Streptomyces</taxon>
    </lineage>
</organism>
<gene>
    <name evidence="1" type="ORF">ACFYWW_20535</name>
</gene>
<name>A0ABW6RHU9_9ACTN</name>
<accession>A0ABW6RHU9</accession>
<proteinExistence type="predicted"/>
<reference evidence="1 2" key="1">
    <citation type="submission" date="2024-10" db="EMBL/GenBank/DDBJ databases">
        <title>The Natural Products Discovery Center: Release of the First 8490 Sequenced Strains for Exploring Actinobacteria Biosynthetic Diversity.</title>
        <authorList>
            <person name="Kalkreuter E."/>
            <person name="Kautsar S.A."/>
            <person name="Yang D."/>
            <person name="Bader C.D."/>
            <person name="Teijaro C.N."/>
            <person name="Fluegel L."/>
            <person name="Davis C.M."/>
            <person name="Simpson J.R."/>
            <person name="Lauterbach L."/>
            <person name="Steele A.D."/>
            <person name="Gui C."/>
            <person name="Meng S."/>
            <person name="Li G."/>
            <person name="Viehrig K."/>
            <person name="Ye F."/>
            <person name="Su P."/>
            <person name="Kiefer A.F."/>
            <person name="Nichols A."/>
            <person name="Cepeda A.J."/>
            <person name="Yan W."/>
            <person name="Fan B."/>
            <person name="Jiang Y."/>
            <person name="Adhikari A."/>
            <person name="Zheng C.-J."/>
            <person name="Schuster L."/>
            <person name="Cowan T.M."/>
            <person name="Smanski M.J."/>
            <person name="Chevrette M.G."/>
            <person name="De Carvalho L.P.S."/>
            <person name="Shen B."/>
        </authorList>
    </citation>
    <scope>NUCLEOTIDE SEQUENCE [LARGE SCALE GENOMIC DNA]</scope>
    <source>
        <strain evidence="1 2">NPDC003029</strain>
    </source>
</reference>
<keyword evidence="2" id="KW-1185">Reference proteome</keyword>
<dbReference type="InterPro" id="IPR016024">
    <property type="entry name" value="ARM-type_fold"/>
</dbReference>
<comment type="caution">
    <text evidence="1">The sequence shown here is derived from an EMBL/GenBank/DDBJ whole genome shotgun (WGS) entry which is preliminary data.</text>
</comment>